<dbReference type="InterPro" id="IPR003660">
    <property type="entry name" value="HAMP_dom"/>
</dbReference>
<dbReference type="InterPro" id="IPR000014">
    <property type="entry name" value="PAS"/>
</dbReference>
<dbReference type="Pfam" id="PF00015">
    <property type="entry name" value="MCPsignal"/>
    <property type="match status" value="1"/>
</dbReference>
<feature type="transmembrane region" description="Helical" evidence="5">
    <location>
        <begin position="37"/>
        <end position="57"/>
    </location>
</feature>
<dbReference type="InterPro" id="IPR004089">
    <property type="entry name" value="MCPsignal_dom"/>
</dbReference>
<dbReference type="SMART" id="SM00283">
    <property type="entry name" value="MA"/>
    <property type="match status" value="1"/>
</dbReference>
<dbReference type="SMART" id="SM00091">
    <property type="entry name" value="PAS"/>
    <property type="match status" value="3"/>
</dbReference>
<dbReference type="PROSITE" id="PS50112">
    <property type="entry name" value="PAS"/>
    <property type="match status" value="2"/>
</dbReference>
<evidence type="ECO:0000256" key="1">
    <source>
        <dbReference type="ARBA" id="ARBA00022481"/>
    </source>
</evidence>
<evidence type="ECO:0000259" key="7">
    <source>
        <dbReference type="PROSITE" id="PS50112"/>
    </source>
</evidence>
<dbReference type="GO" id="GO:0004888">
    <property type="term" value="F:transmembrane signaling receptor activity"/>
    <property type="evidence" value="ECO:0007669"/>
    <property type="project" value="InterPro"/>
</dbReference>
<gene>
    <name evidence="8" type="ORF">MNBD_GAMMA21-237</name>
</gene>
<feature type="transmembrane region" description="Helical" evidence="5">
    <location>
        <begin position="12"/>
        <end position="31"/>
    </location>
</feature>
<evidence type="ECO:0000256" key="2">
    <source>
        <dbReference type="ARBA" id="ARBA00029447"/>
    </source>
</evidence>
<dbReference type="InterPro" id="IPR004090">
    <property type="entry name" value="Chemotax_Me-accpt_rcpt"/>
</dbReference>
<dbReference type="PANTHER" id="PTHR43531:SF14">
    <property type="entry name" value="METHYL-ACCEPTING CHEMOTAXIS PROTEIN I-RELATED"/>
    <property type="match status" value="1"/>
</dbReference>
<keyword evidence="3" id="KW-0175">Coiled coil</keyword>
<comment type="similarity">
    <text evidence="2">Belongs to the methyl-accepting chemotaxis (MCP) protein family.</text>
</comment>
<dbReference type="PANTHER" id="PTHR43531">
    <property type="entry name" value="PROTEIN ICFG"/>
    <property type="match status" value="1"/>
</dbReference>
<feature type="region of interest" description="Disordered" evidence="4">
    <location>
        <begin position="567"/>
        <end position="589"/>
    </location>
</feature>
<keyword evidence="5" id="KW-0812">Transmembrane</keyword>
<dbReference type="SUPFAM" id="SSF55785">
    <property type="entry name" value="PYP-like sensor domain (PAS domain)"/>
    <property type="match status" value="2"/>
</dbReference>
<evidence type="ECO:0000256" key="4">
    <source>
        <dbReference type="SAM" id="MobiDB-lite"/>
    </source>
</evidence>
<evidence type="ECO:0000256" key="5">
    <source>
        <dbReference type="SAM" id="Phobius"/>
    </source>
</evidence>
<accession>A0A3B1B324</accession>
<reference evidence="8" key="1">
    <citation type="submission" date="2018-06" db="EMBL/GenBank/DDBJ databases">
        <authorList>
            <person name="Zhirakovskaya E."/>
        </authorList>
    </citation>
    <scope>NUCLEOTIDE SEQUENCE</scope>
</reference>
<dbReference type="Pfam" id="PF18947">
    <property type="entry name" value="HAMP_2"/>
    <property type="match status" value="1"/>
</dbReference>
<feature type="domain" description="PAS" evidence="7">
    <location>
        <begin position="203"/>
        <end position="245"/>
    </location>
</feature>
<organism evidence="8">
    <name type="scientific">hydrothermal vent metagenome</name>
    <dbReference type="NCBI Taxonomy" id="652676"/>
    <lineage>
        <taxon>unclassified sequences</taxon>
        <taxon>metagenomes</taxon>
        <taxon>ecological metagenomes</taxon>
    </lineage>
</organism>
<dbReference type="Gene3D" id="1.10.287.950">
    <property type="entry name" value="Methyl-accepting chemotaxis protein"/>
    <property type="match status" value="1"/>
</dbReference>
<dbReference type="AlphaFoldDB" id="A0A3B1B324"/>
<protein>
    <submittedName>
        <fullName evidence="8">Methyl-accepting chemotaxis protein I (Serine chemoreceptor protein)</fullName>
    </submittedName>
</protein>
<keyword evidence="5" id="KW-1133">Transmembrane helix</keyword>
<dbReference type="Pfam" id="PF13188">
    <property type="entry name" value="PAS_8"/>
    <property type="match status" value="3"/>
</dbReference>
<sequence length="845" mass="91478">MNMILDLKGWQKVAINVGLASVAPVILLYLITAGNVVSLVSVEVVVAMLFFAGSVILSSKILVSQSGADAFDAARLRSALDAVTTNVMVADADNNIVYMNEAVVDMFNVAGNDIRKDLPDFNENSLLGGNMDQFHKDPSHQQRLVASLKETVKAEIKVGGRSFALVATPIFDKSNQRIGTAIEWADRTTEIAANTTRATLETENSRVKSSLDAVTTNVMIADENNDIVYMNDALVNMFDTAAEDIRKDLPKFNEKNLMGGNMDQFHKDPSHQRNMIAGLKDTVHAEIVVGGRTFSLVATPVLKENGTRLGTAVEWKDRTEELKVIENERRLMNEAMRVQAALAAVTSNVMVADPDNNIMFMNDALKNMFDVAQSDIRKELPNFDRAKLQGANMDQFHKNPAHQQRMIEELKETVKTQIVVGGRTFSLVATPVFNDEGERLGTAVEWKDRTAELQIEQEVEEVVSAAASGNLGKRLVIEGKTGFFRNVSEGINQLAEVCDDVIQDTIRVFGAMAEGNLTEKITKEYHGSFEQLKNDANSTIDKFVEVVDEIQNTSASVNTGASEISIGNQSLSQRNEEQASSLEETASSMEEMTSTVRQNADNANQANQLAAAARSQAEKGGEVVASAVNAMSGINTSSKKVADIISVIDEIAFQTNLLALNAAVEAARAGEQGRGFAVVASEVRNLAQRSAGAAKEIKDLIEESVSKVDEGTELVNASGETLDEIVNGIKKVSNIVAEIAAASAEQASGIDQVNKAVTQLDDMTQQNAALVEEAAAASEAMQGQAEGLSELMTFFSTGKENSAGEIQVRSNVEVTKQRSRPATTSVSGRQQKPKAIPEDEEWEEF</sequence>
<evidence type="ECO:0000256" key="3">
    <source>
        <dbReference type="SAM" id="Coils"/>
    </source>
</evidence>
<feature type="compositionally biased region" description="Low complexity" evidence="4">
    <location>
        <begin position="579"/>
        <end position="589"/>
    </location>
</feature>
<keyword evidence="5" id="KW-0472">Membrane</keyword>
<feature type="compositionally biased region" description="Polar residues" evidence="4">
    <location>
        <begin position="812"/>
        <end position="830"/>
    </location>
</feature>
<dbReference type="SUPFAM" id="SSF58104">
    <property type="entry name" value="Methyl-accepting chemotaxis protein (MCP) signaling domain"/>
    <property type="match status" value="1"/>
</dbReference>
<evidence type="ECO:0000259" key="6">
    <source>
        <dbReference type="PROSITE" id="PS50111"/>
    </source>
</evidence>
<dbReference type="EMBL" id="UOFR01000078">
    <property type="protein sequence ID" value="VAX00655.1"/>
    <property type="molecule type" value="Genomic_DNA"/>
</dbReference>
<dbReference type="PRINTS" id="PR00260">
    <property type="entry name" value="CHEMTRNSDUCR"/>
</dbReference>
<feature type="coiled-coil region" evidence="3">
    <location>
        <begin position="753"/>
        <end position="780"/>
    </location>
</feature>
<dbReference type="GO" id="GO:0006935">
    <property type="term" value="P:chemotaxis"/>
    <property type="evidence" value="ECO:0007669"/>
    <property type="project" value="InterPro"/>
</dbReference>
<name>A0A3B1B324_9ZZZZ</name>
<dbReference type="PROSITE" id="PS50111">
    <property type="entry name" value="CHEMOTAXIS_TRANSDUC_2"/>
    <property type="match status" value="1"/>
</dbReference>
<dbReference type="FunFam" id="3.30.450.20:FF:000075">
    <property type="entry name" value="Methyl-accepting chemotaxis protein"/>
    <property type="match status" value="3"/>
</dbReference>
<feature type="domain" description="PAS" evidence="7">
    <location>
        <begin position="72"/>
        <end position="114"/>
    </location>
</feature>
<dbReference type="CDD" id="cd11386">
    <property type="entry name" value="MCP_signal"/>
    <property type="match status" value="1"/>
</dbReference>
<dbReference type="InterPro" id="IPR035965">
    <property type="entry name" value="PAS-like_dom_sf"/>
</dbReference>
<dbReference type="FunFam" id="1.10.287.950:FF:000001">
    <property type="entry name" value="Methyl-accepting chemotaxis sensory transducer"/>
    <property type="match status" value="1"/>
</dbReference>
<keyword evidence="1" id="KW-0488">Methylation</keyword>
<dbReference type="GO" id="GO:0005886">
    <property type="term" value="C:plasma membrane"/>
    <property type="evidence" value="ECO:0007669"/>
    <property type="project" value="TreeGrafter"/>
</dbReference>
<proteinExistence type="inferred from homology"/>
<feature type="domain" description="Methyl-accepting transducer" evidence="6">
    <location>
        <begin position="553"/>
        <end position="782"/>
    </location>
</feature>
<keyword evidence="8" id="KW-0675">Receptor</keyword>
<evidence type="ECO:0000313" key="8">
    <source>
        <dbReference type="EMBL" id="VAX00655.1"/>
    </source>
</evidence>
<dbReference type="InterPro" id="IPR051310">
    <property type="entry name" value="MCP_chemotaxis"/>
</dbReference>
<feature type="region of interest" description="Disordered" evidence="4">
    <location>
        <begin position="812"/>
        <end position="845"/>
    </location>
</feature>
<dbReference type="Gene3D" id="3.30.450.20">
    <property type="entry name" value="PAS domain"/>
    <property type="match status" value="3"/>
</dbReference>
<dbReference type="GO" id="GO:0007165">
    <property type="term" value="P:signal transduction"/>
    <property type="evidence" value="ECO:0007669"/>
    <property type="project" value="InterPro"/>
</dbReference>